<organism evidence="2 3">
    <name type="scientific">Shewanella insulae</name>
    <dbReference type="NCBI Taxonomy" id="2681496"/>
    <lineage>
        <taxon>Bacteria</taxon>
        <taxon>Pseudomonadati</taxon>
        <taxon>Pseudomonadota</taxon>
        <taxon>Gammaproteobacteria</taxon>
        <taxon>Alteromonadales</taxon>
        <taxon>Shewanellaceae</taxon>
        <taxon>Shewanella</taxon>
    </lineage>
</organism>
<keyword evidence="3" id="KW-1185">Reference proteome</keyword>
<dbReference type="Pfam" id="PF03929">
    <property type="entry name" value="PepSY_TM"/>
    <property type="match status" value="1"/>
</dbReference>
<dbReference type="InterPro" id="IPR005625">
    <property type="entry name" value="PepSY-ass_TM"/>
</dbReference>
<keyword evidence="1" id="KW-0812">Transmembrane</keyword>
<evidence type="ECO:0000313" key="3">
    <source>
        <dbReference type="Proteomes" id="UP000474778"/>
    </source>
</evidence>
<accession>A0A6L7I0K7</accession>
<dbReference type="PANTHER" id="PTHR40115">
    <property type="entry name" value="INNER MEMBRANE PROTEIN WITH PEPSY TM HELIX"/>
    <property type="match status" value="1"/>
</dbReference>
<proteinExistence type="predicted"/>
<dbReference type="AlphaFoldDB" id="A0A6L7I0K7"/>
<comment type="caution">
    <text evidence="2">The sequence shown here is derived from an EMBL/GenBank/DDBJ whole genome shotgun (WGS) entry which is preliminary data.</text>
</comment>
<dbReference type="PANTHER" id="PTHR40115:SF1">
    <property type="entry name" value="INNER MEMBRANE PROTEIN WITH PEPSY TM HELIX"/>
    <property type="match status" value="1"/>
</dbReference>
<keyword evidence="1" id="KW-1133">Transmembrane helix</keyword>
<name>A0A6L7I0K7_9GAMM</name>
<evidence type="ECO:0000256" key="1">
    <source>
        <dbReference type="SAM" id="Phobius"/>
    </source>
</evidence>
<protein>
    <submittedName>
        <fullName evidence="2">PepSY domain-containing protein</fullName>
    </submittedName>
</protein>
<gene>
    <name evidence="2" type="ORF">GNT65_15580</name>
</gene>
<dbReference type="InterPro" id="IPR032307">
    <property type="entry name" value="PepSY_TM-like_2"/>
</dbReference>
<dbReference type="RefSeq" id="WP_160797831.1">
    <property type="nucleotide sequence ID" value="NZ_WRPA01000015.1"/>
</dbReference>
<feature type="transmembrane region" description="Helical" evidence="1">
    <location>
        <begin position="28"/>
        <end position="46"/>
    </location>
</feature>
<dbReference type="Proteomes" id="UP000474778">
    <property type="component" value="Unassembled WGS sequence"/>
</dbReference>
<reference evidence="2 3" key="1">
    <citation type="submission" date="2019-12" db="EMBL/GenBank/DDBJ databases">
        <title>Shewanella insulae sp. nov., isolated from a tidal flat.</title>
        <authorList>
            <person name="Yoon J.-H."/>
        </authorList>
    </citation>
    <scope>NUCLEOTIDE SEQUENCE [LARGE SCALE GENOMIC DNA]</scope>
    <source>
        <strain evidence="2 3">JBTF-M18</strain>
    </source>
</reference>
<keyword evidence="1" id="KW-0472">Membrane</keyword>
<evidence type="ECO:0000313" key="2">
    <source>
        <dbReference type="EMBL" id="MXR70085.1"/>
    </source>
</evidence>
<feature type="transmembrane region" description="Helical" evidence="1">
    <location>
        <begin position="229"/>
        <end position="256"/>
    </location>
</feature>
<sequence>MTNKPRHPHRKPLWQKLAKIFRPWHRRLGIASALLVVMVAVTGVLINHSNDFALDSAHVHQGWLLDHYGIKAPGRVAIFETQPLLATSDNLLWLKGKPVLEAQGPLLGALAYGEHYVAIDAQHLYLLGQDGALLEQQGRATGLPQDLKALGLLPTGDGQQLWLDTDSGSYLSDADLIEWQAAKPLVVLDWQAPLADDKSHALIQELSLNARAMHLTWERVLLDLHSGRIVGLAGSLMMDLVALSLIFMAISGLYLWQQAKPKKRKIK</sequence>
<dbReference type="EMBL" id="WRPA01000015">
    <property type="protein sequence ID" value="MXR70085.1"/>
    <property type="molecule type" value="Genomic_DNA"/>
</dbReference>